<keyword evidence="7" id="KW-1185">Reference proteome</keyword>
<dbReference type="GO" id="GO:0016020">
    <property type="term" value="C:membrane"/>
    <property type="evidence" value="ECO:0007669"/>
    <property type="project" value="UniProtKB-SubCell"/>
</dbReference>
<evidence type="ECO:0000256" key="2">
    <source>
        <dbReference type="ARBA" id="ARBA00022692"/>
    </source>
</evidence>
<gene>
    <name evidence="6" type="ORF">QYM36_010124</name>
</gene>
<evidence type="ECO:0000256" key="3">
    <source>
        <dbReference type="ARBA" id="ARBA00022989"/>
    </source>
</evidence>
<feature type="domain" description="Receptor ligand binding region" evidence="5">
    <location>
        <begin position="65"/>
        <end position="229"/>
    </location>
</feature>
<sequence>MNYGACLPLFGTIIPKQSSVLLKVVEAIGFKMAWRFCLFLGCAVVQGAVDKYPIGVIFGQGTDDMQTAFRYALYLHNQNETGKRIELQAYVDVINTADSFKLSRLICNHLSRGIYALIGAVGPEAFGILHSYSNIFHIPFLTPWYPQKIPLSPLGSLDYSLALRPDYYKAVMDVVHFYGWRRLIYIYESHEGLLRLQDVYQSINPLNSSFVLEIVRQASTAEDVLNLLRTLERKDRSIKQEATQALLVLDMENYSIDILNLSETKIFGSGSTVIIAFETVQQFHFLDSGINDSLGLHGVGFIMNQTNRNALLEWDPVSPRLVWLKFKRSPAIVSILSTYIPTRDAVVTAKDEFYKEFQQLAEILKAIKAKKNNQAQGHDGEGRSMVFLKKYGGPTLTQRIRGHQFISIFTGKLIKLSAKLPRKSPINIA</sequence>
<evidence type="ECO:0000313" key="6">
    <source>
        <dbReference type="EMBL" id="KAK2715401.1"/>
    </source>
</evidence>
<organism evidence="6 7">
    <name type="scientific">Artemia franciscana</name>
    <name type="common">Brine shrimp</name>
    <name type="synonym">Artemia sanfranciscana</name>
    <dbReference type="NCBI Taxonomy" id="6661"/>
    <lineage>
        <taxon>Eukaryota</taxon>
        <taxon>Metazoa</taxon>
        <taxon>Ecdysozoa</taxon>
        <taxon>Arthropoda</taxon>
        <taxon>Crustacea</taxon>
        <taxon>Branchiopoda</taxon>
        <taxon>Anostraca</taxon>
        <taxon>Artemiidae</taxon>
        <taxon>Artemia</taxon>
    </lineage>
</organism>
<dbReference type="SUPFAM" id="SSF53822">
    <property type="entry name" value="Periplasmic binding protein-like I"/>
    <property type="match status" value="1"/>
</dbReference>
<dbReference type="Proteomes" id="UP001187531">
    <property type="component" value="Unassembled WGS sequence"/>
</dbReference>
<dbReference type="SUPFAM" id="SSF56219">
    <property type="entry name" value="DNase I-like"/>
    <property type="match status" value="1"/>
</dbReference>
<dbReference type="InterPro" id="IPR001828">
    <property type="entry name" value="ANF_lig-bd_rcpt"/>
</dbReference>
<comment type="subcellular location">
    <subcellularLocation>
        <location evidence="1">Membrane</location>
    </subcellularLocation>
</comment>
<dbReference type="EMBL" id="JAVRJZ010000012">
    <property type="protein sequence ID" value="KAK2715401.1"/>
    <property type="molecule type" value="Genomic_DNA"/>
</dbReference>
<dbReference type="InterPro" id="IPR028082">
    <property type="entry name" value="Peripla_BP_I"/>
</dbReference>
<keyword evidence="2" id="KW-0812">Transmembrane</keyword>
<proteinExistence type="predicted"/>
<name>A0AA88HWC9_ARTSF</name>
<evidence type="ECO:0000256" key="4">
    <source>
        <dbReference type="ARBA" id="ARBA00023136"/>
    </source>
</evidence>
<dbReference type="AlphaFoldDB" id="A0AA88HWC9"/>
<dbReference type="Pfam" id="PF01094">
    <property type="entry name" value="ANF_receptor"/>
    <property type="match status" value="1"/>
</dbReference>
<reference evidence="6" key="1">
    <citation type="submission" date="2023-07" db="EMBL/GenBank/DDBJ databases">
        <title>Chromosome-level genome assembly of Artemia franciscana.</title>
        <authorList>
            <person name="Jo E."/>
        </authorList>
    </citation>
    <scope>NUCLEOTIDE SEQUENCE</scope>
    <source>
        <tissue evidence="6">Whole body</tissue>
    </source>
</reference>
<comment type="caution">
    <text evidence="6">The sequence shown here is derived from an EMBL/GenBank/DDBJ whole genome shotgun (WGS) entry which is preliminary data.</text>
</comment>
<protein>
    <recommendedName>
        <fullName evidence="5">Receptor ligand binding region domain-containing protein</fullName>
    </recommendedName>
</protein>
<keyword evidence="3" id="KW-1133">Transmembrane helix</keyword>
<dbReference type="Gene3D" id="3.40.50.2300">
    <property type="match status" value="2"/>
</dbReference>
<accession>A0AA88HWC9</accession>
<evidence type="ECO:0000259" key="5">
    <source>
        <dbReference type="Pfam" id="PF01094"/>
    </source>
</evidence>
<evidence type="ECO:0000256" key="1">
    <source>
        <dbReference type="ARBA" id="ARBA00004370"/>
    </source>
</evidence>
<evidence type="ECO:0000313" key="7">
    <source>
        <dbReference type="Proteomes" id="UP001187531"/>
    </source>
</evidence>
<dbReference type="InterPro" id="IPR036691">
    <property type="entry name" value="Endo/exonu/phosph_ase_sf"/>
</dbReference>
<keyword evidence="4" id="KW-0472">Membrane</keyword>
<feature type="non-terminal residue" evidence="6">
    <location>
        <position position="429"/>
    </location>
</feature>